<keyword evidence="5" id="KW-0472">Membrane</keyword>
<dbReference type="PANTHER" id="PTHR43272">
    <property type="entry name" value="LONG-CHAIN-FATTY-ACID--COA LIGASE"/>
    <property type="match status" value="1"/>
</dbReference>
<keyword evidence="8" id="KW-1185">Reference proteome</keyword>
<dbReference type="GO" id="GO:0016020">
    <property type="term" value="C:membrane"/>
    <property type="evidence" value="ECO:0007669"/>
    <property type="project" value="TreeGrafter"/>
</dbReference>
<dbReference type="Pfam" id="PF00501">
    <property type="entry name" value="AMP-binding"/>
    <property type="match status" value="1"/>
</dbReference>
<comment type="caution">
    <text evidence="7">The sequence shown here is derived from an EMBL/GenBank/DDBJ whole genome shotgun (WGS) entry which is preliminary data.</text>
</comment>
<feature type="transmembrane region" description="Helical" evidence="5">
    <location>
        <begin position="40"/>
        <end position="57"/>
    </location>
</feature>
<dbReference type="GO" id="GO:0004467">
    <property type="term" value="F:long-chain fatty acid-CoA ligase activity"/>
    <property type="evidence" value="ECO:0007669"/>
    <property type="project" value="TreeGrafter"/>
</dbReference>
<feature type="domain" description="AMP-dependent synthetase/ligase" evidence="6">
    <location>
        <begin position="29"/>
        <end position="114"/>
    </location>
</feature>
<gene>
    <name evidence="7" type="ORF">PHYPSEUDO_002232</name>
</gene>
<dbReference type="InterPro" id="IPR000873">
    <property type="entry name" value="AMP-dep_synth/lig_dom"/>
</dbReference>
<dbReference type="PANTHER" id="PTHR43272:SF32">
    <property type="entry name" value="AMP-DEPENDENT SYNTHETASE_LIGASE DOMAIN-CONTAINING PROTEIN"/>
    <property type="match status" value="1"/>
</dbReference>
<evidence type="ECO:0000313" key="8">
    <source>
        <dbReference type="Proteomes" id="UP000694044"/>
    </source>
</evidence>
<name>A0A8T1VXQ5_9STRA</name>
<keyword evidence="1" id="KW-0436">Ligase</keyword>
<evidence type="ECO:0000256" key="3">
    <source>
        <dbReference type="ARBA" id="ARBA00023098"/>
    </source>
</evidence>
<keyword evidence="5" id="KW-0812">Transmembrane</keyword>
<evidence type="ECO:0000256" key="1">
    <source>
        <dbReference type="ARBA" id="ARBA00022598"/>
    </source>
</evidence>
<reference evidence="7" key="1">
    <citation type="submission" date="2021-02" db="EMBL/GenBank/DDBJ databases">
        <authorList>
            <person name="Palmer J.M."/>
        </authorList>
    </citation>
    <scope>NUCLEOTIDE SEQUENCE</scope>
    <source>
        <strain evidence="7">SCRP734</strain>
    </source>
</reference>
<dbReference type="Proteomes" id="UP000694044">
    <property type="component" value="Unassembled WGS sequence"/>
</dbReference>
<dbReference type="OrthoDB" id="3633556at2759"/>
<keyword evidence="5" id="KW-1133">Transmembrane helix</keyword>
<evidence type="ECO:0000256" key="5">
    <source>
        <dbReference type="SAM" id="Phobius"/>
    </source>
</evidence>
<accession>A0A8T1VXQ5</accession>
<organism evidence="7 8">
    <name type="scientific">Phytophthora pseudosyringae</name>
    <dbReference type="NCBI Taxonomy" id="221518"/>
    <lineage>
        <taxon>Eukaryota</taxon>
        <taxon>Sar</taxon>
        <taxon>Stramenopiles</taxon>
        <taxon>Oomycota</taxon>
        <taxon>Peronosporomycetes</taxon>
        <taxon>Peronosporales</taxon>
        <taxon>Peronosporaceae</taxon>
        <taxon>Phytophthora</taxon>
    </lineage>
</organism>
<evidence type="ECO:0000313" key="7">
    <source>
        <dbReference type="EMBL" id="KAG7384779.1"/>
    </source>
</evidence>
<protein>
    <recommendedName>
        <fullName evidence="6">AMP-dependent synthetase/ligase domain-containing protein</fullName>
    </recommendedName>
</protein>
<evidence type="ECO:0000256" key="4">
    <source>
        <dbReference type="SAM" id="MobiDB-lite"/>
    </source>
</evidence>
<evidence type="ECO:0000259" key="6">
    <source>
        <dbReference type="Pfam" id="PF00501"/>
    </source>
</evidence>
<keyword evidence="3" id="KW-0443">Lipid metabolism</keyword>
<evidence type="ECO:0000256" key="2">
    <source>
        <dbReference type="ARBA" id="ARBA00022832"/>
    </source>
</evidence>
<dbReference type="GO" id="GO:0005783">
    <property type="term" value="C:endoplasmic reticulum"/>
    <property type="evidence" value="ECO:0007669"/>
    <property type="project" value="TreeGrafter"/>
</dbReference>
<dbReference type="EMBL" id="JAGDFM010000138">
    <property type="protein sequence ID" value="KAG7384779.1"/>
    <property type="molecule type" value="Genomic_DNA"/>
</dbReference>
<keyword evidence="2" id="KW-0276">Fatty acid metabolism</keyword>
<dbReference type="AlphaFoldDB" id="A0A8T1VXQ5"/>
<proteinExistence type="predicted"/>
<feature type="compositionally biased region" description="Polar residues" evidence="4">
    <location>
        <begin position="1"/>
        <end position="16"/>
    </location>
</feature>
<feature type="region of interest" description="Disordered" evidence="4">
    <location>
        <begin position="1"/>
        <end position="22"/>
    </location>
</feature>
<sequence>MASGSHTPGSSTTIPVDSSREHSSFSGCINVLGENCPEWLFTYMGAIVAGAVIAGMYSTSNAESCQYVSAHCEAKVVVVSDKMQLDKKKNLSVLDQLPALKVLVVWGEADVPRDAKHSAPSTRSASSFNLATVLI</sequence>